<evidence type="ECO:0000256" key="7">
    <source>
        <dbReference type="SAM" id="MobiDB-lite"/>
    </source>
</evidence>
<keyword evidence="2 8" id="KW-0812">Transmembrane</keyword>
<dbReference type="PROSITE" id="PS50156">
    <property type="entry name" value="SSD"/>
    <property type="match status" value="1"/>
</dbReference>
<keyword evidence="3 8" id="KW-1133">Transmembrane helix</keyword>
<dbReference type="PANTHER" id="PTHR45951">
    <property type="entry name" value="PROTEIN DISPATCHED-RELATED"/>
    <property type="match status" value="1"/>
</dbReference>
<name>A0AAV2H2K6_LYMST</name>
<feature type="transmembrane region" description="Helical" evidence="8">
    <location>
        <begin position="513"/>
        <end position="533"/>
    </location>
</feature>
<feature type="transmembrane region" description="Helical" evidence="8">
    <location>
        <begin position="771"/>
        <end position="792"/>
    </location>
</feature>
<feature type="transmembrane region" description="Helical" evidence="8">
    <location>
        <begin position="827"/>
        <end position="850"/>
    </location>
</feature>
<dbReference type="PANTHER" id="PTHR45951:SF3">
    <property type="entry name" value="PROTEIN DISPATCHED"/>
    <property type="match status" value="1"/>
</dbReference>
<evidence type="ECO:0000256" key="4">
    <source>
        <dbReference type="ARBA" id="ARBA00023136"/>
    </source>
</evidence>
<dbReference type="Pfam" id="PF12349">
    <property type="entry name" value="Sterol-sensing"/>
    <property type="match status" value="1"/>
</dbReference>
<dbReference type="InterPro" id="IPR053958">
    <property type="entry name" value="HMGCR/SNAP/NPC1-like_SSD"/>
</dbReference>
<feature type="transmembrane region" description="Helical" evidence="8">
    <location>
        <begin position="405"/>
        <end position="424"/>
    </location>
</feature>
<dbReference type="GO" id="GO:0016020">
    <property type="term" value="C:membrane"/>
    <property type="evidence" value="ECO:0007669"/>
    <property type="project" value="UniProtKB-SubCell"/>
</dbReference>
<comment type="similarity">
    <text evidence="6">Belongs to the dispatched family.</text>
</comment>
<feature type="non-terminal residue" evidence="10">
    <location>
        <position position="943"/>
    </location>
</feature>
<feature type="transmembrane region" description="Helical" evidence="8">
    <location>
        <begin position="901"/>
        <end position="922"/>
    </location>
</feature>
<protein>
    <recommendedName>
        <fullName evidence="9">SSD domain-containing protein</fullName>
    </recommendedName>
</protein>
<keyword evidence="4 8" id="KW-0472">Membrane</keyword>
<feature type="transmembrane region" description="Helical" evidence="8">
    <location>
        <begin position="328"/>
        <end position="350"/>
    </location>
</feature>
<feature type="transmembrane region" description="Helical" evidence="8">
    <location>
        <begin position="362"/>
        <end position="385"/>
    </location>
</feature>
<dbReference type="InterPro" id="IPR052081">
    <property type="entry name" value="Dispatched_Hh_regulator"/>
</dbReference>
<reference evidence="10 11" key="1">
    <citation type="submission" date="2024-04" db="EMBL/GenBank/DDBJ databases">
        <authorList>
            <consortium name="Genoscope - CEA"/>
            <person name="William W."/>
        </authorList>
    </citation>
    <scope>NUCLEOTIDE SEQUENCE [LARGE SCALE GENOMIC DNA]</scope>
</reference>
<dbReference type="GO" id="GO:0007224">
    <property type="term" value="P:smoothened signaling pathway"/>
    <property type="evidence" value="ECO:0007669"/>
    <property type="project" value="TreeGrafter"/>
</dbReference>
<evidence type="ECO:0000313" key="11">
    <source>
        <dbReference type="Proteomes" id="UP001497497"/>
    </source>
</evidence>
<proteinExistence type="inferred from homology"/>
<evidence type="ECO:0000259" key="9">
    <source>
        <dbReference type="PROSITE" id="PS50156"/>
    </source>
</evidence>
<dbReference type="EMBL" id="CAXITT010000020">
    <property type="protein sequence ID" value="CAL1527627.1"/>
    <property type="molecule type" value="Genomic_DNA"/>
</dbReference>
<dbReference type="Proteomes" id="UP001497497">
    <property type="component" value="Unassembled WGS sequence"/>
</dbReference>
<accession>A0AAV2H2K6</accession>
<evidence type="ECO:0000256" key="1">
    <source>
        <dbReference type="ARBA" id="ARBA00004141"/>
    </source>
</evidence>
<dbReference type="AlphaFoldDB" id="A0AAV2H2K6"/>
<evidence type="ECO:0000256" key="3">
    <source>
        <dbReference type="ARBA" id="ARBA00022989"/>
    </source>
</evidence>
<evidence type="ECO:0000256" key="2">
    <source>
        <dbReference type="ARBA" id="ARBA00022692"/>
    </source>
</evidence>
<comment type="subcellular location">
    <subcellularLocation>
        <location evidence="1">Membrane</location>
        <topology evidence="1">Multi-pass membrane protein</topology>
    </subcellularLocation>
</comment>
<dbReference type="GO" id="GO:0022857">
    <property type="term" value="F:transmembrane transporter activity"/>
    <property type="evidence" value="ECO:0007669"/>
    <property type="project" value="TreeGrafter"/>
</dbReference>
<evidence type="ECO:0000256" key="8">
    <source>
        <dbReference type="SAM" id="Phobius"/>
    </source>
</evidence>
<evidence type="ECO:0000256" key="5">
    <source>
        <dbReference type="ARBA" id="ARBA00023180"/>
    </source>
</evidence>
<dbReference type="SUPFAM" id="SSF82866">
    <property type="entry name" value="Multidrug efflux transporter AcrB transmembrane domain"/>
    <property type="match status" value="2"/>
</dbReference>
<keyword evidence="11" id="KW-1185">Reference proteome</keyword>
<feature type="compositionally biased region" description="Polar residues" evidence="7">
    <location>
        <begin position="44"/>
        <end position="55"/>
    </location>
</feature>
<feature type="domain" description="SSD" evidence="9">
    <location>
        <begin position="351"/>
        <end position="459"/>
    </location>
</feature>
<dbReference type="Gene3D" id="1.20.1640.10">
    <property type="entry name" value="Multidrug efflux transporter AcrB transmembrane domain"/>
    <property type="match status" value="2"/>
</dbReference>
<keyword evidence="5" id="KW-0325">Glycoprotein</keyword>
<dbReference type="InterPro" id="IPR000731">
    <property type="entry name" value="SSD"/>
</dbReference>
<comment type="caution">
    <text evidence="10">The sequence shown here is derived from an EMBL/GenBank/DDBJ whole genome shotgun (WGS) entry which is preliminary data.</text>
</comment>
<feature type="non-terminal residue" evidence="10">
    <location>
        <position position="1"/>
    </location>
</feature>
<sequence length="943" mass="106814">GFEPRGTELADRLLTFENLLKNSEGHANLLPHCPKQDCESSVQLKANARSTSSHSADYDVKGRLTPSRSQQEENETKRNIFCGVPDKSYSRVIVTSAHDRSLFNLEDLIAMCQLEDSYFGESITYPDLCVKKETDGSCCTAWSIGSYISILRNKSSCANITADDVAAVHQLLAICAPFFRNHTLKHNCDSEDEEWYFNQNYPPSICHNVPEPCQKYNAVYHIFHYLSDSSFIFSGKSLKQPISPGSSEMFLKYSAIFFPLPCGPKAVDVFQNIDKMPRSFRSISVVGANFDVKYALFEKYLISDSAWLGAACAVIFVAMWIYTTSIFITVMAFLSMFWAVEVAYVLYTFVFKIKFFPYMNMVTLIVMVGIGADDLFIYCKVWRLAKSEKNNGILEKIVGDTLRHTTLSMLVTSLTTAAAFYANYISDITAIRCFSVFAGTCIVINFILTVTWLPASIILHEKWLHCCVGLSDKKSSIFYCFCKVPYRVYYLICDWSRIFFEKLLPCLVIKFRYVWLITFGVLWIGSIVVIFFYPRLRLPNSRKFQVFASDHLLERYDFELSDLFEFELVKDHDDRAEFPITIVWGVLTKDNGDPLDPNNKGTLTLDPEFDLTSPGAQRWILEFCSRLRRTEFFLQSPGLSLTDCFLENFVRRYMKQPCDKLNTECCNQTAFPFHKSKMLSCLSTYIPYLNKTPTVSYSYKSPGPRFNNGEISAFFVQFRSNLTHSLSYEEVHSFYLRVNQWVTEELLGAPPEMRRGWFVSDFHFYDLQSSLAMGTPLALGVSLSVVAVVSFFTTLNVLVSIFALLAVGAAISVTLAALVLMNWELDVLESVVITIAIGLAVDLTLHYGVAFRLTTEYGREMRVITSLGRMGSPVAMATFTTMMAGALIMPSTVLAYKKFGTFLLLLASVAWLYATFFFQALLRVMGPHGGCGQFHWPASDCCT</sequence>
<evidence type="ECO:0000313" key="10">
    <source>
        <dbReference type="EMBL" id="CAL1527627.1"/>
    </source>
</evidence>
<feature type="transmembrane region" description="Helical" evidence="8">
    <location>
        <begin position="870"/>
        <end position="889"/>
    </location>
</feature>
<organism evidence="10 11">
    <name type="scientific">Lymnaea stagnalis</name>
    <name type="common">Great pond snail</name>
    <name type="synonym">Helix stagnalis</name>
    <dbReference type="NCBI Taxonomy" id="6523"/>
    <lineage>
        <taxon>Eukaryota</taxon>
        <taxon>Metazoa</taxon>
        <taxon>Spiralia</taxon>
        <taxon>Lophotrochozoa</taxon>
        <taxon>Mollusca</taxon>
        <taxon>Gastropoda</taxon>
        <taxon>Heterobranchia</taxon>
        <taxon>Euthyneura</taxon>
        <taxon>Panpulmonata</taxon>
        <taxon>Hygrophila</taxon>
        <taxon>Lymnaeoidea</taxon>
        <taxon>Lymnaeidae</taxon>
        <taxon>Lymnaea</taxon>
    </lineage>
</organism>
<feature type="transmembrane region" description="Helical" evidence="8">
    <location>
        <begin position="798"/>
        <end position="820"/>
    </location>
</feature>
<feature type="transmembrane region" description="Helical" evidence="8">
    <location>
        <begin position="436"/>
        <end position="455"/>
    </location>
</feature>
<gene>
    <name evidence="10" type="ORF">GSLYS_00001797001</name>
</gene>
<evidence type="ECO:0000256" key="6">
    <source>
        <dbReference type="ARBA" id="ARBA00038046"/>
    </source>
</evidence>
<feature type="region of interest" description="Disordered" evidence="7">
    <location>
        <begin position="44"/>
        <end position="76"/>
    </location>
</feature>
<feature type="transmembrane region" description="Helical" evidence="8">
    <location>
        <begin position="300"/>
        <end position="322"/>
    </location>
</feature>